<sequence length="88" mass="9782">IVGVESVMAEAELMSMAFELFQTLNLEITIQYNNRKLLNGILQAINIPTELTSDVILSLDKIEKIGIDGVRKDVLERGISEEMADTIC</sequence>
<dbReference type="EC" id="6.1.1.21" evidence="1"/>
<gene>
    <name evidence="1" type="ORF">FC695_44725</name>
</gene>
<evidence type="ECO:0000313" key="2">
    <source>
        <dbReference type="Proteomes" id="UP000308444"/>
    </source>
</evidence>
<evidence type="ECO:0000313" key="1">
    <source>
        <dbReference type="EMBL" id="TKI79406.1"/>
    </source>
</evidence>
<dbReference type="PANTHER" id="PTHR11476:SF7">
    <property type="entry name" value="HISTIDINE--TRNA LIGASE"/>
    <property type="match status" value="1"/>
</dbReference>
<protein>
    <submittedName>
        <fullName evidence="1">Histidine--tRNA ligase</fullName>
        <ecNumber evidence="1">6.1.1.21</ecNumber>
    </submittedName>
</protein>
<reference evidence="1 2" key="1">
    <citation type="journal article" date="2019" name="Environ. Microbiol.">
        <title>An active ?-lactamase is a part of an orchestrated cell wall stress resistance network of Bacillus subtilis and related rhizosphere species.</title>
        <authorList>
            <person name="Bucher T."/>
            <person name="Keren-Paz A."/>
            <person name="Hausser J."/>
            <person name="Olender T."/>
            <person name="Cytryn E."/>
            <person name="Kolodkin-Gal I."/>
        </authorList>
    </citation>
    <scope>NUCLEOTIDE SEQUENCE [LARGE SCALE GENOMIC DNA]</scope>
    <source>
        <strain evidence="1 2">I32</strain>
    </source>
</reference>
<keyword evidence="1" id="KW-0436">Ligase</keyword>
<dbReference type="Proteomes" id="UP000308444">
    <property type="component" value="Unassembled WGS sequence"/>
</dbReference>
<comment type="caution">
    <text evidence="1">The sequence shown here is derived from an EMBL/GenBank/DDBJ whole genome shotgun (WGS) entry which is preliminary data.</text>
</comment>
<proteinExistence type="predicted"/>
<dbReference type="EMBL" id="SZOH01005447">
    <property type="protein sequence ID" value="TKI79406.1"/>
    <property type="molecule type" value="Genomic_DNA"/>
</dbReference>
<dbReference type="InterPro" id="IPR045864">
    <property type="entry name" value="aa-tRNA-synth_II/BPL/LPL"/>
</dbReference>
<dbReference type="SUPFAM" id="SSF55681">
    <property type="entry name" value="Class II aaRS and biotin synthetases"/>
    <property type="match status" value="1"/>
</dbReference>
<dbReference type="GO" id="GO:0004821">
    <property type="term" value="F:histidine-tRNA ligase activity"/>
    <property type="evidence" value="ECO:0007669"/>
    <property type="project" value="UniProtKB-EC"/>
</dbReference>
<dbReference type="AlphaFoldDB" id="A0A9X8ZYV7"/>
<dbReference type="PANTHER" id="PTHR11476">
    <property type="entry name" value="HISTIDYL-TRNA SYNTHETASE"/>
    <property type="match status" value="1"/>
</dbReference>
<feature type="non-terminal residue" evidence="1">
    <location>
        <position position="88"/>
    </location>
</feature>
<dbReference type="GO" id="GO:0016740">
    <property type="term" value="F:transferase activity"/>
    <property type="evidence" value="ECO:0007669"/>
    <property type="project" value="UniProtKB-ARBA"/>
</dbReference>
<name>A0A9X8ZYV7_BACCE</name>
<accession>A0A9X8ZYV7</accession>
<dbReference type="Gene3D" id="3.30.930.10">
    <property type="entry name" value="Bira Bifunctional Protein, Domain 2"/>
    <property type="match status" value="1"/>
</dbReference>
<dbReference type="GO" id="GO:0140096">
    <property type="term" value="F:catalytic activity, acting on a protein"/>
    <property type="evidence" value="ECO:0007669"/>
    <property type="project" value="UniProtKB-ARBA"/>
</dbReference>
<feature type="non-terminal residue" evidence="1">
    <location>
        <position position="1"/>
    </location>
</feature>
<organism evidence="1 2">
    <name type="scientific">Bacillus cereus</name>
    <dbReference type="NCBI Taxonomy" id="1396"/>
    <lineage>
        <taxon>Bacteria</taxon>
        <taxon>Bacillati</taxon>
        <taxon>Bacillota</taxon>
        <taxon>Bacilli</taxon>
        <taxon>Bacillales</taxon>
        <taxon>Bacillaceae</taxon>
        <taxon>Bacillus</taxon>
        <taxon>Bacillus cereus group</taxon>
    </lineage>
</organism>